<accession>A0AAN9T8E9</accession>
<gene>
    <name evidence="1" type="ORF">VNO78_00773</name>
</gene>
<evidence type="ECO:0000313" key="2">
    <source>
        <dbReference type="Proteomes" id="UP001386955"/>
    </source>
</evidence>
<keyword evidence="2" id="KW-1185">Reference proteome</keyword>
<reference evidence="1 2" key="1">
    <citation type="submission" date="2024-01" db="EMBL/GenBank/DDBJ databases">
        <title>The genomes of 5 underutilized Papilionoideae crops provide insights into root nodulation and disease resistanc.</title>
        <authorList>
            <person name="Jiang F."/>
        </authorList>
    </citation>
    <scope>NUCLEOTIDE SEQUENCE [LARGE SCALE GENOMIC DNA]</scope>
    <source>
        <strain evidence="1">DUOXIRENSHENG_FW03</strain>
        <tissue evidence="1">Leaves</tissue>
    </source>
</reference>
<evidence type="ECO:0000313" key="1">
    <source>
        <dbReference type="EMBL" id="KAK7410186.1"/>
    </source>
</evidence>
<sequence>MHFEGKRGVLYEGHVKEGSPRDLLGSSGARWFYNEEELDGGLEMKGKIDIDFEMRLRSIFIYGESHRVEERKNTHLTVRRSEVLSIKLERTLEINCTLSLTLPP</sequence>
<name>A0AAN9T8E9_PSOTE</name>
<dbReference type="AlphaFoldDB" id="A0AAN9T8E9"/>
<proteinExistence type="predicted"/>
<dbReference type="Proteomes" id="UP001386955">
    <property type="component" value="Unassembled WGS sequence"/>
</dbReference>
<dbReference type="EMBL" id="JAYMYS010000001">
    <property type="protein sequence ID" value="KAK7410186.1"/>
    <property type="molecule type" value="Genomic_DNA"/>
</dbReference>
<protein>
    <submittedName>
        <fullName evidence="1">Uncharacterized protein</fullName>
    </submittedName>
</protein>
<comment type="caution">
    <text evidence="1">The sequence shown here is derived from an EMBL/GenBank/DDBJ whole genome shotgun (WGS) entry which is preliminary data.</text>
</comment>
<organism evidence="1 2">
    <name type="scientific">Psophocarpus tetragonolobus</name>
    <name type="common">Winged bean</name>
    <name type="synonym">Dolichos tetragonolobus</name>
    <dbReference type="NCBI Taxonomy" id="3891"/>
    <lineage>
        <taxon>Eukaryota</taxon>
        <taxon>Viridiplantae</taxon>
        <taxon>Streptophyta</taxon>
        <taxon>Embryophyta</taxon>
        <taxon>Tracheophyta</taxon>
        <taxon>Spermatophyta</taxon>
        <taxon>Magnoliopsida</taxon>
        <taxon>eudicotyledons</taxon>
        <taxon>Gunneridae</taxon>
        <taxon>Pentapetalae</taxon>
        <taxon>rosids</taxon>
        <taxon>fabids</taxon>
        <taxon>Fabales</taxon>
        <taxon>Fabaceae</taxon>
        <taxon>Papilionoideae</taxon>
        <taxon>50 kb inversion clade</taxon>
        <taxon>NPAAA clade</taxon>
        <taxon>indigoferoid/millettioid clade</taxon>
        <taxon>Phaseoleae</taxon>
        <taxon>Psophocarpus</taxon>
    </lineage>
</organism>